<keyword evidence="4" id="KW-1185">Reference proteome</keyword>
<dbReference type="SMART" id="SM00028">
    <property type="entry name" value="TPR"/>
    <property type="match status" value="4"/>
</dbReference>
<dbReference type="SUPFAM" id="SSF48452">
    <property type="entry name" value="TPR-like"/>
    <property type="match status" value="4"/>
</dbReference>
<evidence type="ECO:0000313" key="4">
    <source>
        <dbReference type="Proteomes" id="UP000241769"/>
    </source>
</evidence>
<comment type="caution">
    <text evidence="2">The sequence shown here is derived from an EMBL/GenBank/DDBJ whole genome shotgun (WGS) entry which is preliminary data.</text>
</comment>
<dbReference type="AlphaFoldDB" id="A0A2P6NCT2"/>
<dbReference type="InterPro" id="IPR019734">
    <property type="entry name" value="TPR_rpt"/>
</dbReference>
<dbReference type="PANTHER" id="PTHR11246:SF20">
    <property type="entry name" value="TPR-CONTAINING PROTEIN DDB_G0280363"/>
    <property type="match status" value="1"/>
</dbReference>
<dbReference type="Gene3D" id="1.25.40.10">
    <property type="entry name" value="Tetratricopeptide repeat domain"/>
    <property type="match status" value="2"/>
</dbReference>
<name>A0A2P6NCT2_9EUKA</name>
<accession>A0A2P6NCT2</accession>
<gene>
    <name evidence="3" type="ORF">PROFUN_08372</name>
    <name evidence="2" type="ORF">PROFUN_10639</name>
</gene>
<dbReference type="InterPro" id="IPR011990">
    <property type="entry name" value="TPR-like_helical_dom_sf"/>
</dbReference>
<protein>
    <submittedName>
        <fullName evidence="2">Uncharacterized protein</fullName>
    </submittedName>
</protein>
<dbReference type="GO" id="GO:0000398">
    <property type="term" value="P:mRNA splicing, via spliceosome"/>
    <property type="evidence" value="ECO:0007669"/>
    <property type="project" value="InterPro"/>
</dbReference>
<dbReference type="Proteomes" id="UP000241769">
    <property type="component" value="Unassembled WGS sequence"/>
</dbReference>
<organism evidence="2 4">
    <name type="scientific">Planoprotostelium fungivorum</name>
    <dbReference type="NCBI Taxonomy" id="1890364"/>
    <lineage>
        <taxon>Eukaryota</taxon>
        <taxon>Amoebozoa</taxon>
        <taxon>Evosea</taxon>
        <taxon>Variosea</taxon>
        <taxon>Cavosteliida</taxon>
        <taxon>Cavosteliaceae</taxon>
        <taxon>Planoprotostelium</taxon>
    </lineage>
</organism>
<dbReference type="STRING" id="1890364.A0A2P6NCT2"/>
<dbReference type="InParanoid" id="A0A2P6NCT2"/>
<dbReference type="InterPro" id="IPR045075">
    <property type="entry name" value="Syf1-like"/>
</dbReference>
<dbReference type="EMBL" id="MDYQ01000068">
    <property type="protein sequence ID" value="PRP84172.1"/>
    <property type="molecule type" value="Genomic_DNA"/>
</dbReference>
<sequence>MTDLGQSNFLNVQSPEFYPSQLVTPNNPYGWSAPEVWFREYGNHYSNEEPLYQHDPFSYAQPPVVPSVNSFSAVSSFYFQQLQGKFSEQTPSTPEQVPAAPKEDKSIPFVRNIINRENERPLQYEGESNSRIAAKQLLERAEDAKRANDLDLAGSYYRKALRECPWMWQGWLDYAKMEEEFGKVNRCQEILLCGLTYCPYNEPLLMRAMKLEEKIGNLTKARSLLARLEDVSPEKGWRMMLEGAELEARNGETQVARRIYKYLMTNVPNYGNVFQEACLLEERCNHIDRAITLARRGIAGNPKYGPLHITLIRLLQKSSMDHHDLGIARDAILSAVRSVPKELRWKIHLEEAQLEERAGNLELARRAYVRSVNVCPNNLVYKVWLSGAKTEMRLSPGRGGISDNPTAIKLLNRSLEDVPHRKKAQVLLDWARMEQVFQCMKSARDILTRAREENPNEWKLYLEAILLETRCHNIKEAIKLAHEALEIHVGTGRLWQVLVGLYKEIGEEAQWKTFQEAVLQVPKSGEVWCEGARILMSKGDYAEARRYLEFSLFFTPQYGDSFLEYLRLELLENGPNVDLSTLERMCCNAEPNYGALWLYCKDGPLTSAQEAFQKGRRMMTDYITSHEAHMPQAFVSCGPVERVVLPLDCLGQHDTRHLSIDDQWHHIFGYQ</sequence>
<dbReference type="SMART" id="SM00386">
    <property type="entry name" value="HAT"/>
    <property type="match status" value="9"/>
</dbReference>
<evidence type="ECO:0000256" key="1">
    <source>
        <dbReference type="ARBA" id="ARBA00022737"/>
    </source>
</evidence>
<keyword evidence="1" id="KW-0677">Repeat</keyword>
<dbReference type="InterPro" id="IPR003107">
    <property type="entry name" value="HAT"/>
</dbReference>
<reference evidence="2 4" key="1">
    <citation type="journal article" date="2018" name="Genome Biol. Evol.">
        <title>Multiple Roots of Fruiting Body Formation in Amoebozoa.</title>
        <authorList>
            <person name="Hillmann F."/>
            <person name="Forbes G."/>
            <person name="Novohradska S."/>
            <person name="Ferling I."/>
            <person name="Riege K."/>
            <person name="Groth M."/>
            <person name="Westermann M."/>
            <person name="Marz M."/>
            <person name="Spaller T."/>
            <person name="Winckler T."/>
            <person name="Schaap P."/>
            <person name="Glockner G."/>
        </authorList>
    </citation>
    <scope>NUCLEOTIDE SEQUENCE [LARGE SCALE GENOMIC DNA]</scope>
    <source>
        <strain evidence="2 4">Jena</strain>
    </source>
</reference>
<dbReference type="EMBL" id="MDYQ01000118">
    <property type="protein sequence ID" value="PRP81769.1"/>
    <property type="molecule type" value="Genomic_DNA"/>
</dbReference>
<evidence type="ECO:0000313" key="2">
    <source>
        <dbReference type="EMBL" id="PRP81769.1"/>
    </source>
</evidence>
<dbReference type="OrthoDB" id="440128at2759"/>
<proteinExistence type="predicted"/>
<evidence type="ECO:0000313" key="3">
    <source>
        <dbReference type="EMBL" id="PRP84172.1"/>
    </source>
</evidence>
<dbReference type="PANTHER" id="PTHR11246">
    <property type="entry name" value="PRE-MRNA SPLICING FACTOR"/>
    <property type="match status" value="1"/>
</dbReference>